<dbReference type="AlphaFoldDB" id="A0A7G5GNG1"/>
<dbReference type="Proteomes" id="UP000515369">
    <property type="component" value="Chromosome"/>
</dbReference>
<gene>
    <name evidence="1" type="ORF">H3H32_20585</name>
</gene>
<reference evidence="1 2" key="1">
    <citation type="submission" date="2020-07" db="EMBL/GenBank/DDBJ databases">
        <title>Spirosoma foliorum sp. nov., isolated from the leaves on the Nejang mountain Korea, Republic of.</title>
        <authorList>
            <person name="Ho H."/>
            <person name="Lee Y.-J."/>
            <person name="Nurcahyanto D.-A."/>
            <person name="Kim S.-G."/>
        </authorList>
    </citation>
    <scope>NUCLEOTIDE SEQUENCE [LARGE SCALE GENOMIC DNA]</scope>
    <source>
        <strain evidence="1 2">PL0136</strain>
    </source>
</reference>
<keyword evidence="2" id="KW-1185">Reference proteome</keyword>
<accession>A0A7G5GNG1</accession>
<dbReference type="KEGG" id="sfol:H3H32_20585"/>
<organism evidence="1 2">
    <name type="scientific">Spirosoma foliorum</name>
    <dbReference type="NCBI Taxonomy" id="2710596"/>
    <lineage>
        <taxon>Bacteria</taxon>
        <taxon>Pseudomonadati</taxon>
        <taxon>Bacteroidota</taxon>
        <taxon>Cytophagia</taxon>
        <taxon>Cytophagales</taxon>
        <taxon>Cytophagaceae</taxon>
        <taxon>Spirosoma</taxon>
    </lineage>
</organism>
<name>A0A7G5GNG1_9BACT</name>
<evidence type="ECO:0000313" key="1">
    <source>
        <dbReference type="EMBL" id="QMW00403.1"/>
    </source>
</evidence>
<sequence length="168" mass="18736">MIKQLFILVSLALIPLFTNAKVKKARMMPVHNEVRGSEPAKKVNFYGNPIVLNDKPLDYSTFTKASRGELALVEGDPESKEATKVPFRVYIRRLGTVAEQSVLESAQSIYYRIEVADVLAFAHPGDDLIIEPARKTDSVARRVIKVKASNTCLPVNWLYFSVNGRPGC</sequence>
<dbReference type="EMBL" id="CP059732">
    <property type="protein sequence ID" value="QMW00403.1"/>
    <property type="molecule type" value="Genomic_DNA"/>
</dbReference>
<proteinExistence type="predicted"/>
<dbReference type="RefSeq" id="WP_182457520.1">
    <property type="nucleotide sequence ID" value="NZ_CP059732.1"/>
</dbReference>
<evidence type="ECO:0000313" key="2">
    <source>
        <dbReference type="Proteomes" id="UP000515369"/>
    </source>
</evidence>
<protein>
    <submittedName>
        <fullName evidence="1">Uncharacterized protein</fullName>
    </submittedName>
</protein>